<organism evidence="2 3">
    <name type="scientific">Ilyodon furcidens</name>
    <name type="common">goldbreast splitfin</name>
    <dbReference type="NCBI Taxonomy" id="33524"/>
    <lineage>
        <taxon>Eukaryota</taxon>
        <taxon>Metazoa</taxon>
        <taxon>Chordata</taxon>
        <taxon>Craniata</taxon>
        <taxon>Vertebrata</taxon>
        <taxon>Euteleostomi</taxon>
        <taxon>Actinopterygii</taxon>
        <taxon>Neopterygii</taxon>
        <taxon>Teleostei</taxon>
        <taxon>Neoteleostei</taxon>
        <taxon>Acanthomorphata</taxon>
        <taxon>Ovalentaria</taxon>
        <taxon>Atherinomorphae</taxon>
        <taxon>Cyprinodontiformes</taxon>
        <taxon>Goodeidae</taxon>
        <taxon>Ilyodon</taxon>
    </lineage>
</organism>
<feature type="compositionally biased region" description="Polar residues" evidence="1">
    <location>
        <begin position="97"/>
        <end position="106"/>
    </location>
</feature>
<keyword evidence="3" id="KW-1185">Reference proteome</keyword>
<gene>
    <name evidence="2" type="ORF">ILYODFUR_015323</name>
</gene>
<reference evidence="2 3" key="1">
    <citation type="submission" date="2021-06" db="EMBL/GenBank/DDBJ databases">
        <authorList>
            <person name="Palmer J.M."/>
        </authorList>
    </citation>
    <scope>NUCLEOTIDE SEQUENCE [LARGE SCALE GENOMIC DNA]</scope>
    <source>
        <strain evidence="3">if_2019</strain>
        <tissue evidence="2">Muscle</tissue>
    </source>
</reference>
<name>A0ABV0UGB8_9TELE</name>
<sequence>MKVSHTCSTCSELENVESALQRFPSQAGGLPHMSTESRTGMSRQIRFSGAVSHPIVIDSHEQYLAVDSVKVNSSRFRGKQPSNLTRSTVHYGPSPLPGQQESHPWD</sequence>
<feature type="region of interest" description="Disordered" evidence="1">
    <location>
        <begin position="74"/>
        <end position="106"/>
    </location>
</feature>
<protein>
    <submittedName>
        <fullName evidence="2">Uncharacterized protein</fullName>
    </submittedName>
</protein>
<comment type="caution">
    <text evidence="2">The sequence shown here is derived from an EMBL/GenBank/DDBJ whole genome shotgun (WGS) entry which is preliminary data.</text>
</comment>
<evidence type="ECO:0000313" key="2">
    <source>
        <dbReference type="EMBL" id="MEQ2244264.1"/>
    </source>
</evidence>
<feature type="compositionally biased region" description="Polar residues" evidence="1">
    <location>
        <begin position="74"/>
        <end position="88"/>
    </location>
</feature>
<dbReference type="EMBL" id="JAHRIQ010070851">
    <property type="protein sequence ID" value="MEQ2244264.1"/>
    <property type="molecule type" value="Genomic_DNA"/>
</dbReference>
<dbReference type="Proteomes" id="UP001482620">
    <property type="component" value="Unassembled WGS sequence"/>
</dbReference>
<evidence type="ECO:0000256" key="1">
    <source>
        <dbReference type="SAM" id="MobiDB-lite"/>
    </source>
</evidence>
<proteinExistence type="predicted"/>
<accession>A0ABV0UGB8</accession>
<evidence type="ECO:0000313" key="3">
    <source>
        <dbReference type="Proteomes" id="UP001482620"/>
    </source>
</evidence>